<comment type="caution">
    <text evidence="1">The sequence shown here is derived from an EMBL/GenBank/DDBJ whole genome shotgun (WGS) entry which is preliminary data.</text>
</comment>
<proteinExistence type="predicted"/>
<sequence length="329" mass="36744">MEKEEDKKGSSEETEAIELVLFQVSECYVYLVWGGSVNEGVVYEDKHHLVGLNITYGNPLASYPLIPPRKSAASYRADEWNVNKWAWEGTLKVVSKGEECIIKLEDKSTGELYARAFLRDGELHPVEPVIDSSRYFVLRIEENIGENYVASSSKFDRSGRLRHAFIGIGFRERTQAYDFQAALHDHMKYLNKKKTAEEMEQQFQNTSSGDYSLKEGETIHVEIKNKSSGRVKSKFFEQGMNSLSLEDKGDGKEPKICIKPPPPPPAPLSPASTVQKSPSNLPPNLSLEGASKDDSPGLTKEDSEKQHSSENQSTQDIADDDFGDFQAAG</sequence>
<keyword evidence="2" id="KW-1185">Reference proteome</keyword>
<evidence type="ECO:0000313" key="1">
    <source>
        <dbReference type="EMBL" id="KAJ0054501.1"/>
    </source>
</evidence>
<protein>
    <submittedName>
        <fullName evidence="1">Uncharacterized protein</fullName>
    </submittedName>
</protein>
<accession>A0ACC0ZR02</accession>
<gene>
    <name evidence="1" type="ORF">Pint_02400</name>
</gene>
<reference evidence="2" key="1">
    <citation type="journal article" date="2023" name="G3 (Bethesda)">
        <title>Genome assembly and association tests identify interacting loci associated with vigor, precocity, and sex in interspecific pistachio rootstocks.</title>
        <authorList>
            <person name="Palmer W."/>
            <person name="Jacygrad E."/>
            <person name="Sagayaradj S."/>
            <person name="Cavanaugh K."/>
            <person name="Han R."/>
            <person name="Bertier L."/>
            <person name="Beede B."/>
            <person name="Kafkas S."/>
            <person name="Golino D."/>
            <person name="Preece J."/>
            <person name="Michelmore R."/>
        </authorList>
    </citation>
    <scope>NUCLEOTIDE SEQUENCE [LARGE SCALE GENOMIC DNA]</scope>
</reference>
<organism evidence="1 2">
    <name type="scientific">Pistacia integerrima</name>
    <dbReference type="NCBI Taxonomy" id="434235"/>
    <lineage>
        <taxon>Eukaryota</taxon>
        <taxon>Viridiplantae</taxon>
        <taxon>Streptophyta</taxon>
        <taxon>Embryophyta</taxon>
        <taxon>Tracheophyta</taxon>
        <taxon>Spermatophyta</taxon>
        <taxon>Magnoliopsida</taxon>
        <taxon>eudicotyledons</taxon>
        <taxon>Gunneridae</taxon>
        <taxon>Pentapetalae</taxon>
        <taxon>rosids</taxon>
        <taxon>malvids</taxon>
        <taxon>Sapindales</taxon>
        <taxon>Anacardiaceae</taxon>
        <taxon>Pistacia</taxon>
    </lineage>
</organism>
<name>A0ACC0ZR02_9ROSI</name>
<dbReference type="EMBL" id="CM047736">
    <property type="protein sequence ID" value="KAJ0054501.1"/>
    <property type="molecule type" value="Genomic_DNA"/>
</dbReference>
<dbReference type="Proteomes" id="UP001163603">
    <property type="component" value="Chromosome 1"/>
</dbReference>
<evidence type="ECO:0000313" key="2">
    <source>
        <dbReference type="Proteomes" id="UP001163603"/>
    </source>
</evidence>